<feature type="region of interest" description="Disordered" evidence="1">
    <location>
        <begin position="40"/>
        <end position="86"/>
    </location>
</feature>
<evidence type="ECO:0000313" key="3">
    <source>
        <dbReference type="Proteomes" id="UP000268014"/>
    </source>
</evidence>
<sequence>MPSAESPSVPAVSTSSPTPRLQRLPMLVIGISATTLAVADAGHRHQRHDISRADFSSRQRQFLPPTSSQLSASTRSGDWVKIIPRR</sequence>
<protein>
    <submittedName>
        <fullName evidence="4">Secreted protein</fullName>
    </submittedName>
</protein>
<dbReference type="WBParaSite" id="HPLM_0001750401-mRNA-1">
    <property type="protein sequence ID" value="HPLM_0001750401-mRNA-1"/>
    <property type="gene ID" value="HPLM_0001750401"/>
</dbReference>
<feature type="compositionally biased region" description="Low complexity" evidence="1">
    <location>
        <begin position="1"/>
        <end position="19"/>
    </location>
</feature>
<feature type="compositionally biased region" description="Basic and acidic residues" evidence="1">
    <location>
        <begin position="48"/>
        <end position="57"/>
    </location>
</feature>
<dbReference type="Proteomes" id="UP000268014">
    <property type="component" value="Unassembled WGS sequence"/>
</dbReference>
<dbReference type="EMBL" id="UZAF01019998">
    <property type="protein sequence ID" value="VDO65416.1"/>
    <property type="molecule type" value="Genomic_DNA"/>
</dbReference>
<keyword evidence="3" id="KW-1185">Reference proteome</keyword>
<reference evidence="2 3" key="2">
    <citation type="submission" date="2018-11" db="EMBL/GenBank/DDBJ databases">
        <authorList>
            <consortium name="Pathogen Informatics"/>
        </authorList>
    </citation>
    <scope>NUCLEOTIDE SEQUENCE [LARGE SCALE GENOMIC DNA]</scope>
    <source>
        <strain evidence="2 3">MHpl1</strain>
    </source>
</reference>
<evidence type="ECO:0000313" key="4">
    <source>
        <dbReference type="WBParaSite" id="HPLM_0001750401-mRNA-1"/>
    </source>
</evidence>
<reference evidence="4" key="1">
    <citation type="submission" date="2017-02" db="UniProtKB">
        <authorList>
            <consortium name="WormBaseParasite"/>
        </authorList>
    </citation>
    <scope>IDENTIFICATION</scope>
</reference>
<name>A0A0N4WZV7_HAEPC</name>
<gene>
    <name evidence="2" type="ORF">HPLM_LOCUS17496</name>
</gene>
<evidence type="ECO:0000313" key="2">
    <source>
        <dbReference type="EMBL" id="VDO65416.1"/>
    </source>
</evidence>
<feature type="region of interest" description="Disordered" evidence="1">
    <location>
        <begin position="1"/>
        <end position="20"/>
    </location>
</feature>
<organism evidence="4">
    <name type="scientific">Haemonchus placei</name>
    <name type="common">Barber's pole worm</name>
    <dbReference type="NCBI Taxonomy" id="6290"/>
    <lineage>
        <taxon>Eukaryota</taxon>
        <taxon>Metazoa</taxon>
        <taxon>Ecdysozoa</taxon>
        <taxon>Nematoda</taxon>
        <taxon>Chromadorea</taxon>
        <taxon>Rhabditida</taxon>
        <taxon>Rhabditina</taxon>
        <taxon>Rhabditomorpha</taxon>
        <taxon>Strongyloidea</taxon>
        <taxon>Trichostrongylidae</taxon>
        <taxon>Haemonchus</taxon>
    </lineage>
</organism>
<evidence type="ECO:0000256" key="1">
    <source>
        <dbReference type="SAM" id="MobiDB-lite"/>
    </source>
</evidence>
<accession>A0A0N4WZV7</accession>
<proteinExistence type="predicted"/>
<feature type="compositionally biased region" description="Polar residues" evidence="1">
    <location>
        <begin position="58"/>
        <end position="76"/>
    </location>
</feature>
<dbReference type="AlphaFoldDB" id="A0A0N4WZV7"/>